<feature type="region of interest" description="Disordered" evidence="1">
    <location>
        <begin position="752"/>
        <end position="781"/>
    </location>
</feature>
<evidence type="ECO:0000313" key="2">
    <source>
        <dbReference type="EMBL" id="CAH0380948.1"/>
    </source>
</evidence>
<keyword evidence="3" id="KW-1185">Reference proteome</keyword>
<organism evidence="2 3">
    <name type="scientific">Bemisia tabaci</name>
    <name type="common">Sweetpotato whitefly</name>
    <name type="synonym">Aleurodes tabaci</name>
    <dbReference type="NCBI Taxonomy" id="7038"/>
    <lineage>
        <taxon>Eukaryota</taxon>
        <taxon>Metazoa</taxon>
        <taxon>Ecdysozoa</taxon>
        <taxon>Arthropoda</taxon>
        <taxon>Hexapoda</taxon>
        <taxon>Insecta</taxon>
        <taxon>Pterygota</taxon>
        <taxon>Neoptera</taxon>
        <taxon>Paraneoptera</taxon>
        <taxon>Hemiptera</taxon>
        <taxon>Sternorrhyncha</taxon>
        <taxon>Aleyrodoidea</taxon>
        <taxon>Aleyrodidae</taxon>
        <taxon>Aleyrodinae</taxon>
        <taxon>Bemisia</taxon>
    </lineage>
</organism>
<proteinExistence type="predicted"/>
<reference evidence="2" key="1">
    <citation type="submission" date="2021-12" db="EMBL/GenBank/DDBJ databases">
        <authorList>
            <person name="King R."/>
        </authorList>
    </citation>
    <scope>NUCLEOTIDE SEQUENCE</scope>
</reference>
<gene>
    <name evidence="2" type="ORF">BEMITA_LOCUS648</name>
</gene>
<evidence type="ECO:0000256" key="1">
    <source>
        <dbReference type="SAM" id="MobiDB-lite"/>
    </source>
</evidence>
<sequence>FSFKTGVGGGYGKLTPEKDVKSKQPGGSTTPVTERPLLKEGGRPSEVTSGKPRKSGSVPSTAEGLPIKTGEGKGYGKLRPEKDETPKQPAGSTTPISQRPLLKEGGRPSKETSGKPQKPGSVPVTTEEFTFPRPGEGAGYTRLNEKLEKPKELSGSQRPLLGEETEPPTETTSEMPRRRAGKAPVKEDSPEPITASYEKLEQTKDGTAVCRLGIFYPSTEDGEITEKECEVHCKTHFGKIVSSPEDSIDITEPGIYKFADITLGQICRCTFNYNRLKDYITNRLSEKDFYDFLNLACDDGFCAARVWLKDKKLKVEIEYEMEAKKQNSPVTASTLVTPQMSTTNTPDRSHGSYTMDMCVDSCRTAFGNILSPESAYTMRMPFTKAKLTADGKTCNCVLRSIVPTFCYDKYIRYSVLVKKIKKHFFCAGKVYIESSTRPKTNIEIEYEQAARPPHKKNKDKKPHYVRVSVGLDEQHENQNPGFDGVGEPSIIMRTFDKGVWKKRITHDMCQQKCNEYFGYIYLNDTYKAHFTIGELNIDWSKCKCFVNVEPIKEKIDERLAGRKHKWIEFSEICKTKNGYFAVINFLITHEEYGLKIEPGNALTAEERQRLRQSKRRVDAEQKRALRMAVHRKEKRFFRPVQYKLGECEVYCNTRHGFVFGYPTRVPFTKPELSDDKYNCECWLNVKPLTYFFLVRNVDWDEFFKACEYSYERGVKFLRTGGIGVPPYVQEVREAKFPRIDVVDINGKVKILPGDPHPVGGGPSSSETPVPDVPSNPTVTAL</sequence>
<protein>
    <submittedName>
        <fullName evidence="2">Uncharacterized protein</fullName>
    </submittedName>
</protein>
<dbReference type="EMBL" id="OU963862">
    <property type="protein sequence ID" value="CAH0380948.1"/>
    <property type="molecule type" value="Genomic_DNA"/>
</dbReference>
<dbReference type="AlphaFoldDB" id="A0A9P0EYQ1"/>
<feature type="non-terminal residue" evidence="2">
    <location>
        <position position="1"/>
    </location>
</feature>
<dbReference type="Proteomes" id="UP001152759">
    <property type="component" value="Chromosome 1"/>
</dbReference>
<accession>A0A9P0EYQ1</accession>
<feature type="compositionally biased region" description="Gly residues" evidence="1">
    <location>
        <begin position="1"/>
        <end position="12"/>
    </location>
</feature>
<name>A0A9P0EYQ1_BEMTA</name>
<feature type="compositionally biased region" description="Basic and acidic residues" evidence="1">
    <location>
        <begin position="143"/>
        <end position="152"/>
    </location>
</feature>
<feature type="compositionally biased region" description="Basic and acidic residues" evidence="1">
    <location>
        <begin position="101"/>
        <end position="113"/>
    </location>
</feature>
<feature type="region of interest" description="Disordered" evidence="1">
    <location>
        <begin position="1"/>
        <end position="192"/>
    </location>
</feature>
<evidence type="ECO:0000313" key="3">
    <source>
        <dbReference type="Proteomes" id="UP001152759"/>
    </source>
</evidence>